<gene>
    <name evidence="1" type="ORF">AFUS01_LOCUS10749</name>
</gene>
<evidence type="ECO:0000313" key="1">
    <source>
        <dbReference type="EMBL" id="CAG7721540.1"/>
    </source>
</evidence>
<dbReference type="EMBL" id="CAJVCH010080351">
    <property type="protein sequence ID" value="CAG7721540.1"/>
    <property type="molecule type" value="Genomic_DNA"/>
</dbReference>
<evidence type="ECO:0000313" key="2">
    <source>
        <dbReference type="Proteomes" id="UP000708208"/>
    </source>
</evidence>
<feature type="non-terminal residue" evidence="1">
    <location>
        <position position="1"/>
    </location>
</feature>
<proteinExistence type="predicted"/>
<reference evidence="1" key="1">
    <citation type="submission" date="2021-06" db="EMBL/GenBank/DDBJ databases">
        <authorList>
            <person name="Hodson N. C."/>
            <person name="Mongue J. A."/>
            <person name="Jaron S. K."/>
        </authorList>
    </citation>
    <scope>NUCLEOTIDE SEQUENCE</scope>
</reference>
<accession>A0A8J2JJP7</accession>
<comment type="caution">
    <text evidence="1">The sequence shown here is derived from an EMBL/GenBank/DDBJ whole genome shotgun (WGS) entry which is preliminary data.</text>
</comment>
<protein>
    <submittedName>
        <fullName evidence="1">Uncharacterized protein</fullName>
    </submittedName>
</protein>
<keyword evidence="2" id="KW-1185">Reference proteome</keyword>
<sequence>MCFRYTDNDKDSFLMTLPKQLELISSFYNDR</sequence>
<name>A0A8J2JJP7_9HEXA</name>
<organism evidence="1 2">
    <name type="scientific">Allacma fusca</name>
    <dbReference type="NCBI Taxonomy" id="39272"/>
    <lineage>
        <taxon>Eukaryota</taxon>
        <taxon>Metazoa</taxon>
        <taxon>Ecdysozoa</taxon>
        <taxon>Arthropoda</taxon>
        <taxon>Hexapoda</taxon>
        <taxon>Collembola</taxon>
        <taxon>Symphypleona</taxon>
        <taxon>Sminthuridae</taxon>
        <taxon>Allacma</taxon>
    </lineage>
</organism>
<dbReference type="AlphaFoldDB" id="A0A8J2JJP7"/>
<dbReference type="Proteomes" id="UP000708208">
    <property type="component" value="Unassembled WGS sequence"/>
</dbReference>